<accession>A0A4V2FQQ2</accession>
<evidence type="ECO:0000256" key="1">
    <source>
        <dbReference type="SAM" id="Phobius"/>
    </source>
</evidence>
<reference evidence="2 3" key="1">
    <citation type="submission" date="2019-02" db="EMBL/GenBank/DDBJ databases">
        <title>Sequencing the genomes of 1000 actinobacteria strains.</title>
        <authorList>
            <person name="Klenk H.-P."/>
        </authorList>
    </citation>
    <scope>NUCLEOTIDE SEQUENCE [LARGE SCALE GENOMIC DNA]</scope>
    <source>
        <strain evidence="2 3">DSM 45779</strain>
    </source>
</reference>
<dbReference type="AlphaFoldDB" id="A0A4V2FQQ2"/>
<keyword evidence="1" id="KW-0472">Membrane</keyword>
<protein>
    <submittedName>
        <fullName evidence="2">Uncharacterized protein</fullName>
    </submittedName>
</protein>
<evidence type="ECO:0000313" key="2">
    <source>
        <dbReference type="EMBL" id="RZT85570.1"/>
    </source>
</evidence>
<comment type="caution">
    <text evidence="2">The sequence shown here is derived from an EMBL/GenBank/DDBJ whole genome shotgun (WGS) entry which is preliminary data.</text>
</comment>
<organism evidence="2 3">
    <name type="scientific">Pseudonocardia sediminis</name>
    <dbReference type="NCBI Taxonomy" id="1397368"/>
    <lineage>
        <taxon>Bacteria</taxon>
        <taxon>Bacillati</taxon>
        <taxon>Actinomycetota</taxon>
        <taxon>Actinomycetes</taxon>
        <taxon>Pseudonocardiales</taxon>
        <taxon>Pseudonocardiaceae</taxon>
        <taxon>Pseudonocardia</taxon>
    </lineage>
</organism>
<dbReference type="EMBL" id="SHKL01000001">
    <property type="protein sequence ID" value="RZT85570.1"/>
    <property type="molecule type" value="Genomic_DNA"/>
</dbReference>
<evidence type="ECO:0000313" key="3">
    <source>
        <dbReference type="Proteomes" id="UP000291591"/>
    </source>
</evidence>
<keyword evidence="1" id="KW-0812">Transmembrane</keyword>
<name>A0A4V2FQQ2_PSEST</name>
<keyword evidence="3" id="KW-1185">Reference proteome</keyword>
<feature type="transmembrane region" description="Helical" evidence="1">
    <location>
        <begin position="12"/>
        <end position="33"/>
    </location>
</feature>
<gene>
    <name evidence="2" type="ORF">EV383_2443</name>
</gene>
<feature type="transmembrane region" description="Helical" evidence="1">
    <location>
        <begin position="139"/>
        <end position="162"/>
    </location>
</feature>
<proteinExistence type="predicted"/>
<sequence>MLGDPTGSSLGGMALMRVAVGVVVLALVCSACMPRSSGDLDVRTGCTSITAERTSVAAGVVMNVRAAGCPGTAATVDHIAATVWRSLRQPVDEIRVEVSGGGSRLSTTALFSRATLSDRFGGGPSGPVVAAPETDDADLWLLLPIAWIVAGFGALLLVYRAARAGAVFLVFR</sequence>
<keyword evidence="1" id="KW-1133">Transmembrane helix</keyword>
<dbReference type="Proteomes" id="UP000291591">
    <property type="component" value="Unassembled WGS sequence"/>
</dbReference>